<keyword evidence="2" id="KW-0808">Transferase</keyword>
<proteinExistence type="predicted"/>
<sequence length="291" mass="31300">MRQPTLEPPYGTHALPPLGRAARRLAGMLPGHRLGRIGVSLLRRIVTGGKPGPFDVEVFPQIRARLYPAGNRCEKRAVAGPQLFDRAERDALREAFAASPSNPFVFLDLGANVGLYSLWMVSVARELSREVVVLAVEPDVGTRARLEANIAASTAGDSVMVAACAVGEHAGRGAMLAHEGNRGEHQVRAAGEGEADTFEILPIHEICARRGIVRIDAMKVDLEGHDEAALRGMFAAAPAGLWPRMIVVEAGKREELPAVVRLCLDNGYELASRTRLNALLRLRAGRSDGTS</sequence>
<name>A0A285T2L0_9HYPH</name>
<dbReference type="GO" id="GO:0032259">
    <property type="term" value="P:methylation"/>
    <property type="evidence" value="ECO:0007669"/>
    <property type="project" value="UniProtKB-KW"/>
</dbReference>
<evidence type="ECO:0000259" key="1">
    <source>
        <dbReference type="Pfam" id="PF05050"/>
    </source>
</evidence>
<feature type="domain" description="Methyltransferase FkbM" evidence="1">
    <location>
        <begin position="108"/>
        <end position="269"/>
    </location>
</feature>
<evidence type="ECO:0000313" key="3">
    <source>
        <dbReference type="Proteomes" id="UP000219331"/>
    </source>
</evidence>
<dbReference type="STRING" id="538381.GCA_001696535_03714"/>
<dbReference type="AlphaFoldDB" id="A0A285T2L0"/>
<dbReference type="InterPro" id="IPR006342">
    <property type="entry name" value="FkbM_mtfrase"/>
</dbReference>
<dbReference type="GO" id="GO:0008168">
    <property type="term" value="F:methyltransferase activity"/>
    <property type="evidence" value="ECO:0007669"/>
    <property type="project" value="UniProtKB-KW"/>
</dbReference>
<evidence type="ECO:0000313" key="2">
    <source>
        <dbReference type="EMBL" id="SOC13459.1"/>
    </source>
</evidence>
<accession>A0A285T2L0</accession>
<organism evidence="2 3">
    <name type="scientific">Stappia indica</name>
    <dbReference type="NCBI Taxonomy" id="538381"/>
    <lineage>
        <taxon>Bacteria</taxon>
        <taxon>Pseudomonadati</taxon>
        <taxon>Pseudomonadota</taxon>
        <taxon>Alphaproteobacteria</taxon>
        <taxon>Hyphomicrobiales</taxon>
        <taxon>Stappiaceae</taxon>
        <taxon>Stappia</taxon>
    </lineage>
</organism>
<dbReference type="RefSeq" id="WP_097175360.1">
    <property type="nucleotide sequence ID" value="NZ_OBML01000007.1"/>
</dbReference>
<dbReference type="Gene3D" id="3.40.50.150">
    <property type="entry name" value="Vaccinia Virus protein VP39"/>
    <property type="match status" value="1"/>
</dbReference>
<protein>
    <submittedName>
        <fullName evidence="2">Methyltransferase, FkbM family</fullName>
    </submittedName>
</protein>
<dbReference type="InterPro" id="IPR052514">
    <property type="entry name" value="SAM-dependent_MTase"/>
</dbReference>
<dbReference type="NCBIfam" id="TIGR01444">
    <property type="entry name" value="fkbM_fam"/>
    <property type="match status" value="1"/>
</dbReference>
<keyword evidence="2" id="KW-0489">Methyltransferase</keyword>
<dbReference type="Pfam" id="PF05050">
    <property type="entry name" value="Methyltransf_21"/>
    <property type="match status" value="1"/>
</dbReference>
<dbReference type="Proteomes" id="UP000219331">
    <property type="component" value="Unassembled WGS sequence"/>
</dbReference>
<dbReference type="OrthoDB" id="7542440at2"/>
<dbReference type="InterPro" id="IPR029063">
    <property type="entry name" value="SAM-dependent_MTases_sf"/>
</dbReference>
<gene>
    <name evidence="2" type="ORF">SAMN05421512_107173</name>
</gene>
<keyword evidence="3" id="KW-1185">Reference proteome</keyword>
<dbReference type="PANTHER" id="PTHR34203:SF15">
    <property type="entry name" value="SLL1173 PROTEIN"/>
    <property type="match status" value="1"/>
</dbReference>
<dbReference type="PANTHER" id="PTHR34203">
    <property type="entry name" value="METHYLTRANSFERASE, FKBM FAMILY PROTEIN"/>
    <property type="match status" value="1"/>
</dbReference>
<dbReference type="SUPFAM" id="SSF53335">
    <property type="entry name" value="S-adenosyl-L-methionine-dependent methyltransferases"/>
    <property type="match status" value="1"/>
</dbReference>
<dbReference type="EMBL" id="OBML01000007">
    <property type="protein sequence ID" value="SOC13459.1"/>
    <property type="molecule type" value="Genomic_DNA"/>
</dbReference>
<reference evidence="2 3" key="1">
    <citation type="submission" date="2017-08" db="EMBL/GenBank/DDBJ databases">
        <authorList>
            <person name="de Groot N.N."/>
        </authorList>
    </citation>
    <scope>NUCLEOTIDE SEQUENCE [LARGE SCALE GENOMIC DNA]</scope>
    <source>
        <strain evidence="2 3">USBA 352</strain>
    </source>
</reference>